<dbReference type="GO" id="GO:0003688">
    <property type="term" value="F:DNA replication origin binding"/>
    <property type="evidence" value="ECO:0007669"/>
    <property type="project" value="UniProtKB-UniRule"/>
</dbReference>
<comment type="caution">
    <text evidence="10">The sequence shown here is derived from an EMBL/GenBank/DDBJ whole genome shotgun (WGS) entry which is preliminary data.</text>
</comment>
<feature type="compositionally biased region" description="Basic and acidic residues" evidence="7">
    <location>
        <begin position="49"/>
        <end position="58"/>
    </location>
</feature>
<reference evidence="10" key="2">
    <citation type="submission" date="2020-11" db="EMBL/GenBank/DDBJ databases">
        <authorList>
            <person name="McCartney M.A."/>
            <person name="Auch B."/>
            <person name="Kono T."/>
            <person name="Mallez S."/>
            <person name="Becker A."/>
            <person name="Gohl D.M."/>
            <person name="Silverstein K.A.T."/>
            <person name="Koren S."/>
            <person name="Bechman K.B."/>
            <person name="Herman A."/>
            <person name="Abrahante J.E."/>
            <person name="Garbe J."/>
        </authorList>
    </citation>
    <scope>NUCLEOTIDE SEQUENCE</scope>
    <source>
        <strain evidence="10">Duluth1</strain>
        <tissue evidence="10">Whole animal</tissue>
    </source>
</reference>
<keyword evidence="4 6" id="KW-0235">DNA replication</keyword>
<feature type="domain" description="Origin recognition complex subunit 2 winged-helix" evidence="9">
    <location>
        <begin position="473"/>
        <end position="532"/>
    </location>
</feature>
<comment type="similarity">
    <text evidence="2 6">Belongs to the ORC2 family.</text>
</comment>
<comment type="subunit">
    <text evidence="6">Component of the origin recognition complex (ORC).</text>
</comment>
<evidence type="ECO:0000256" key="3">
    <source>
        <dbReference type="ARBA" id="ARBA00019080"/>
    </source>
</evidence>
<sequence>MSDRKLRRKSAIVTFAGDDEVLQHIVDAENNSTRESKSRRRSHPQVKQKTIEEEASDHSDDENLPVTKSQALEDDSQVSGGDVFGFRTPKKAGRMEQLASEAKTPKSILKTPKSKEGTPRKSVGFTPSKEEPCTPTSKTLRQRKPAASTPYRLHKRHGAGNSDSEDSLDTSDSDSDDNEGAAPSVPTTPSGSATRAARRKMDEVDVKTNVEEYFDIHASDTGPTSDATLAKLDMPHLDHKSLNALLTDVLSSHAAECRLLYEEYTDMFRTWMYQMCNGFNILLYGFGSKRRLLEGFRETVLKGFSNLVVNGYFPSLSVKHILNSITEEILDHNGSFKSPLDQVEFIKQQFDKSGDDFYLIIHNIDGTMLRNEKTQNILSLLSLSPHIHILASVDHINSSLIWDQTKCCRFRWLWYDATTFAPYMEETSYENSLLVQQTGGLALSSLTHVMKSLTPNARGIFLLLATYQMENKDNNNYIGMSLQDLYQRCRESFLVNSDLTLQAQLTEFRDHKMIRSKKSFDGVEHLMIPIDEGTLKEFIEEHKE</sequence>
<dbReference type="PANTHER" id="PTHR14052:SF0">
    <property type="entry name" value="ORIGIN RECOGNITION COMPLEX SUBUNIT 2"/>
    <property type="match status" value="1"/>
</dbReference>
<evidence type="ECO:0000259" key="9">
    <source>
        <dbReference type="Pfam" id="PF24882"/>
    </source>
</evidence>
<evidence type="ECO:0000256" key="5">
    <source>
        <dbReference type="ARBA" id="ARBA00023242"/>
    </source>
</evidence>
<feature type="compositionally biased region" description="Basic residues" evidence="7">
    <location>
        <begin position="37"/>
        <end position="46"/>
    </location>
</feature>
<dbReference type="PANTHER" id="PTHR14052">
    <property type="entry name" value="ORIGIN RECOGNITION COMPLEX SUBUNIT 2"/>
    <property type="match status" value="1"/>
</dbReference>
<evidence type="ECO:0000313" key="10">
    <source>
        <dbReference type="EMBL" id="KAH3702911.1"/>
    </source>
</evidence>
<dbReference type="GO" id="GO:0005664">
    <property type="term" value="C:nuclear origin of replication recognition complex"/>
    <property type="evidence" value="ECO:0007669"/>
    <property type="project" value="UniProtKB-UniRule"/>
</dbReference>
<keyword evidence="11" id="KW-1185">Reference proteome</keyword>
<dbReference type="InterPro" id="IPR056773">
    <property type="entry name" value="WHD_ORC2"/>
</dbReference>
<dbReference type="Proteomes" id="UP000828390">
    <property type="component" value="Unassembled WGS sequence"/>
</dbReference>
<feature type="region of interest" description="Disordered" evidence="7">
    <location>
        <begin position="28"/>
        <end position="202"/>
    </location>
</feature>
<dbReference type="GO" id="GO:0006260">
    <property type="term" value="P:DNA replication"/>
    <property type="evidence" value="ECO:0007669"/>
    <property type="project" value="UniProtKB-UniRule"/>
</dbReference>
<dbReference type="AlphaFoldDB" id="A0A9D3YQX3"/>
<dbReference type="InterPro" id="IPR056772">
    <property type="entry name" value="RecA-like_ORC2"/>
</dbReference>
<dbReference type="Pfam" id="PF04084">
    <property type="entry name" value="RecA-like_ORC2"/>
    <property type="match status" value="1"/>
</dbReference>
<protein>
    <recommendedName>
        <fullName evidence="3 6">Origin recognition complex subunit 2</fullName>
    </recommendedName>
</protein>
<keyword evidence="5 6" id="KW-0539">Nucleus</keyword>
<evidence type="ECO:0000256" key="6">
    <source>
        <dbReference type="RuleBase" id="RU368084"/>
    </source>
</evidence>
<dbReference type="Pfam" id="PF24882">
    <property type="entry name" value="WHD_ORC2"/>
    <property type="match status" value="1"/>
</dbReference>
<evidence type="ECO:0000259" key="8">
    <source>
        <dbReference type="Pfam" id="PF04084"/>
    </source>
</evidence>
<feature type="compositionally biased region" description="Acidic residues" evidence="7">
    <location>
        <begin position="163"/>
        <end position="179"/>
    </location>
</feature>
<dbReference type="EMBL" id="JAIWYP010000015">
    <property type="protein sequence ID" value="KAH3702911.1"/>
    <property type="molecule type" value="Genomic_DNA"/>
</dbReference>
<evidence type="ECO:0000256" key="7">
    <source>
        <dbReference type="SAM" id="MobiDB-lite"/>
    </source>
</evidence>
<evidence type="ECO:0000256" key="1">
    <source>
        <dbReference type="ARBA" id="ARBA00004123"/>
    </source>
</evidence>
<comment type="function">
    <text evidence="6">Component of the origin recognition complex (ORC) that binds origins of replication. DNA-binding is ATP-dependent. ORC is required to assemble the pre-replication complex necessary to initiate DNA replication.</text>
</comment>
<name>A0A9D3YQX3_DREPO</name>
<evidence type="ECO:0000256" key="2">
    <source>
        <dbReference type="ARBA" id="ARBA00007421"/>
    </source>
</evidence>
<proteinExistence type="inferred from homology"/>
<evidence type="ECO:0000256" key="4">
    <source>
        <dbReference type="ARBA" id="ARBA00022705"/>
    </source>
</evidence>
<feature type="domain" description="Origin recognition complex subunit 2 RecA-like" evidence="8">
    <location>
        <begin position="259"/>
        <end position="417"/>
    </location>
</feature>
<organism evidence="10 11">
    <name type="scientific">Dreissena polymorpha</name>
    <name type="common">Zebra mussel</name>
    <name type="synonym">Mytilus polymorpha</name>
    <dbReference type="NCBI Taxonomy" id="45954"/>
    <lineage>
        <taxon>Eukaryota</taxon>
        <taxon>Metazoa</taxon>
        <taxon>Spiralia</taxon>
        <taxon>Lophotrochozoa</taxon>
        <taxon>Mollusca</taxon>
        <taxon>Bivalvia</taxon>
        <taxon>Autobranchia</taxon>
        <taxon>Heteroconchia</taxon>
        <taxon>Euheterodonta</taxon>
        <taxon>Imparidentia</taxon>
        <taxon>Neoheterodontei</taxon>
        <taxon>Myida</taxon>
        <taxon>Dreissenoidea</taxon>
        <taxon>Dreissenidae</taxon>
        <taxon>Dreissena</taxon>
    </lineage>
</organism>
<comment type="subcellular location">
    <subcellularLocation>
        <location evidence="1 6">Nucleus</location>
    </subcellularLocation>
</comment>
<dbReference type="OrthoDB" id="20198at2759"/>
<dbReference type="InterPro" id="IPR007220">
    <property type="entry name" value="ORC2"/>
</dbReference>
<evidence type="ECO:0000313" key="11">
    <source>
        <dbReference type="Proteomes" id="UP000828390"/>
    </source>
</evidence>
<gene>
    <name evidence="10" type="ORF">DPMN_077938</name>
</gene>
<accession>A0A9D3YQX3</accession>
<reference evidence="10" key="1">
    <citation type="journal article" date="2019" name="bioRxiv">
        <title>The Genome of the Zebra Mussel, Dreissena polymorpha: A Resource for Invasive Species Research.</title>
        <authorList>
            <person name="McCartney M.A."/>
            <person name="Auch B."/>
            <person name="Kono T."/>
            <person name="Mallez S."/>
            <person name="Zhang Y."/>
            <person name="Obille A."/>
            <person name="Becker A."/>
            <person name="Abrahante J.E."/>
            <person name="Garbe J."/>
            <person name="Badalamenti J.P."/>
            <person name="Herman A."/>
            <person name="Mangelson H."/>
            <person name="Liachko I."/>
            <person name="Sullivan S."/>
            <person name="Sone E.D."/>
            <person name="Koren S."/>
            <person name="Silverstein K.A.T."/>
            <person name="Beckman K.B."/>
            <person name="Gohl D.M."/>
        </authorList>
    </citation>
    <scope>NUCLEOTIDE SEQUENCE</scope>
    <source>
        <strain evidence="10">Duluth1</strain>
        <tissue evidence="10">Whole animal</tissue>
    </source>
</reference>